<dbReference type="SUPFAM" id="SSF53720">
    <property type="entry name" value="ALDH-like"/>
    <property type="match status" value="1"/>
</dbReference>
<dbReference type="CDD" id="cd07103">
    <property type="entry name" value="ALDH_F5_SSADH_GabD"/>
    <property type="match status" value="1"/>
</dbReference>
<gene>
    <name evidence="6" type="ORF">BANG_02556</name>
</gene>
<dbReference type="InterPro" id="IPR015590">
    <property type="entry name" value="Aldehyde_DH_dom"/>
</dbReference>
<dbReference type="SUPFAM" id="SSF51905">
    <property type="entry name" value="FAD/NAD(P)-binding domain"/>
    <property type="match status" value="1"/>
</dbReference>
<dbReference type="PROSITE" id="PS00624">
    <property type="entry name" value="GMC_OXRED_2"/>
    <property type="match status" value="1"/>
</dbReference>
<dbReference type="Gene3D" id="3.50.50.60">
    <property type="entry name" value="FAD/NAD(P)-binding domain"/>
    <property type="match status" value="1"/>
</dbReference>
<dbReference type="GO" id="GO:0004777">
    <property type="term" value="F:succinate-semialdehyde dehydrogenase (NAD+) activity"/>
    <property type="evidence" value="ECO:0007669"/>
    <property type="project" value="TreeGrafter"/>
</dbReference>
<dbReference type="PANTHER" id="PTHR43353:SF5">
    <property type="entry name" value="SUCCINATE-SEMIALDEHYDE DEHYDROGENASE, MITOCHONDRIAL"/>
    <property type="match status" value="1"/>
</dbReference>
<dbReference type="InterPro" id="IPR016162">
    <property type="entry name" value="Ald_DH_N"/>
</dbReference>
<dbReference type="FunFam" id="3.40.605.10:FF:000063">
    <property type="entry name" value="Succinate-semialdehyde dehydrogenase, mitochondrial"/>
    <property type="match status" value="1"/>
</dbReference>
<evidence type="ECO:0000259" key="5">
    <source>
        <dbReference type="PROSITE" id="PS00624"/>
    </source>
</evidence>
<evidence type="ECO:0000259" key="4">
    <source>
        <dbReference type="PROSITE" id="PS00623"/>
    </source>
</evidence>
<protein>
    <submittedName>
        <fullName evidence="6">GMC family oxidoreductase/aldehyde dehydrogenase</fullName>
    </submittedName>
</protein>
<keyword evidence="3" id="KW-0285">Flavoprotein</keyword>
<dbReference type="InterPro" id="IPR016163">
    <property type="entry name" value="Ald_DH_C"/>
</dbReference>
<dbReference type="Gene3D" id="3.40.605.10">
    <property type="entry name" value="Aldehyde Dehydrogenase, Chain A, domain 1"/>
    <property type="match status" value="1"/>
</dbReference>
<dbReference type="PANTHER" id="PTHR43353">
    <property type="entry name" value="SUCCINATE-SEMIALDEHYDE DEHYDROGENASE, MITOCHONDRIAL"/>
    <property type="match status" value="1"/>
</dbReference>
<dbReference type="InterPro" id="IPR050740">
    <property type="entry name" value="Aldehyde_DH_Superfamily"/>
</dbReference>
<organism evidence="6 7">
    <name type="scientific">Brucella neotomae 5K33</name>
    <dbReference type="NCBI Taxonomy" id="520456"/>
    <lineage>
        <taxon>Bacteria</taxon>
        <taxon>Pseudomonadati</taxon>
        <taxon>Pseudomonadota</taxon>
        <taxon>Alphaproteobacteria</taxon>
        <taxon>Hyphomicrobiales</taxon>
        <taxon>Brucellaceae</taxon>
        <taxon>Brucella/Ochrobactrum group</taxon>
        <taxon>Brucella</taxon>
    </lineage>
</organism>
<dbReference type="GO" id="GO:0009450">
    <property type="term" value="P:gamma-aminobutyric acid catabolic process"/>
    <property type="evidence" value="ECO:0007669"/>
    <property type="project" value="TreeGrafter"/>
</dbReference>
<dbReference type="EMBL" id="EQ999575">
    <property type="protein sequence ID" value="EEY02825.1"/>
    <property type="molecule type" value="Genomic_DNA"/>
</dbReference>
<dbReference type="Gene3D" id="3.40.309.10">
    <property type="entry name" value="Aldehyde Dehydrogenase, Chain A, domain 2"/>
    <property type="match status" value="1"/>
</dbReference>
<name>A0A7U8K731_BRUNE</name>
<dbReference type="PROSITE" id="PS00623">
    <property type="entry name" value="GMC_OXRED_1"/>
    <property type="match status" value="1"/>
</dbReference>
<evidence type="ECO:0000313" key="6">
    <source>
        <dbReference type="EMBL" id="EEY02825.1"/>
    </source>
</evidence>
<sequence>MAYALPQDACFDFIIVGGGTAGCILAEALTRSGRNRVLLCEAGGEARSPWIRIPAGFYKLLVNRRYNWGFWSEEEAATNFRRIAIPRGKGLGGSTLINGMIYVRGQPQDYEGWRERGATGWGWDDVLPYFKAIERWTLPDPDGLRGRSGPLPVNEVVEKTPIGDAFIAAAVAQGQCFNPDYNGRRQDGVGWYQVNQAGGERYSADRAWLEQASKRPNLTVLTGARVMRILLEGRKAAGVALRHKGSEQTVYGAEVILAAGAVQTPQLLELSGIGDPVRLQGIGIEPIHALPGVGENYLDHFCTRMNWRVSQPITLNELTRGPRLVGEVLKYVLKRRGVLTYGTGLNHAFLRSRPELDRPDVQFFFMHASYANAAERKLHRFPGMTLGVTQLRPRSCGSIHAISPDLSVQPAIAPRAGRAEALQAAAAEKGFAEWSALSALERSKIMRRAADIMRERADAAARIMSMEQGKPLAEARGEWLGSADLLDWFAEEGRRVYGRIVPSRAPNIQIQVLKHPIGPVAAFTPWNFPAWNTMQKVAPALGAGCSVVIKPASDTPGTAWLIGKCLLEAGLPPKAVSVIWGTTSELSDALIKAPEIRKVSLTGSTRVGHIVAAQAGEYLKKVTMELGGHGPVIVAADADLDHLIPLAVQWKFRNCGQVCVSPTRFIVEASIHDEFIRRFSEKARELKVGKGVEEGTQMGPLTSQNQLETVLSMVEDALTKGAKIETGGNRIGDTGNFYEPTILSGMTAEMLAMNEEPFGPLALVMRVHSLDEAIAESNRLPVGLGAYLFTSSMTTAHRVQNHLQAGMLGVNHFALALPETPFGGVRDSGFGSEGGLEGIEAYLTTMTVTTMMV</sequence>
<proteinExistence type="inferred from homology"/>
<evidence type="ECO:0000313" key="7">
    <source>
        <dbReference type="Proteomes" id="UP000005727"/>
    </source>
</evidence>
<keyword evidence="3" id="KW-0274">FAD</keyword>
<dbReference type="AlphaFoldDB" id="A0A7U8K731"/>
<dbReference type="Pfam" id="PF00732">
    <property type="entry name" value="GMC_oxred_N"/>
    <property type="match status" value="1"/>
</dbReference>
<keyword evidence="7" id="KW-1185">Reference proteome</keyword>
<dbReference type="InterPro" id="IPR000172">
    <property type="entry name" value="GMC_OxRdtase_N"/>
</dbReference>
<keyword evidence="2" id="KW-0560">Oxidoreductase</keyword>
<reference evidence="6 7" key="1">
    <citation type="submission" date="2009-01" db="EMBL/GenBank/DDBJ databases">
        <title>The Genome Sequence of Brucella neotomae 5K33.</title>
        <authorList>
            <consortium name="The Broad Institute Genome Sequencing Platform"/>
            <person name="Ward D."/>
            <person name="Young S.K."/>
            <person name="Kodira C.D."/>
            <person name="Zeng Q."/>
            <person name="Koehrsen M."/>
            <person name="Alvarado L."/>
            <person name="Berlin A."/>
            <person name="Borenstein D."/>
            <person name="Chen Z."/>
            <person name="Engels R."/>
            <person name="Freedman E."/>
            <person name="Gellesch M."/>
            <person name="Goldberg J."/>
            <person name="Griggs A."/>
            <person name="Gujja S."/>
            <person name="Heiman D."/>
            <person name="Hepburn T."/>
            <person name="Howarth C."/>
            <person name="Jen D."/>
            <person name="Larson L."/>
            <person name="Lewis B."/>
            <person name="Mehta T."/>
            <person name="Park D."/>
            <person name="Pearson M."/>
            <person name="Roberts A."/>
            <person name="Saif S."/>
            <person name="Shea T."/>
            <person name="Shenoy N."/>
            <person name="Sisk P."/>
            <person name="Stolte C."/>
            <person name="Sykes S."/>
            <person name="Walk T."/>
            <person name="White J."/>
            <person name="Yandava C."/>
            <person name="Whatmore A.M."/>
            <person name="Perrett L.L."/>
            <person name="O'Callaghan D."/>
            <person name="Nusbaum C."/>
            <person name="Galagan J."/>
            <person name="Birren B."/>
        </authorList>
    </citation>
    <scope>NUCLEOTIDE SEQUENCE [LARGE SCALE GENOMIC DNA]</scope>
    <source>
        <strain evidence="6 7">5K33</strain>
    </source>
</reference>
<evidence type="ECO:0000256" key="3">
    <source>
        <dbReference type="RuleBase" id="RU003968"/>
    </source>
</evidence>
<dbReference type="GO" id="GO:0016614">
    <property type="term" value="F:oxidoreductase activity, acting on CH-OH group of donors"/>
    <property type="evidence" value="ECO:0007669"/>
    <property type="project" value="InterPro"/>
</dbReference>
<dbReference type="InterPro" id="IPR036188">
    <property type="entry name" value="FAD/NAD-bd_sf"/>
</dbReference>
<feature type="domain" description="Glucose-methanol-choline oxidoreductase N-terminal" evidence="4">
    <location>
        <begin position="88"/>
        <end position="111"/>
    </location>
</feature>
<dbReference type="GO" id="GO:0050660">
    <property type="term" value="F:flavin adenine dinucleotide binding"/>
    <property type="evidence" value="ECO:0007669"/>
    <property type="project" value="InterPro"/>
</dbReference>
<comment type="similarity">
    <text evidence="1">Belongs to the aldehyde dehydrogenase family.</text>
</comment>
<accession>A0A7U8K731</accession>
<evidence type="ECO:0000256" key="1">
    <source>
        <dbReference type="ARBA" id="ARBA00009986"/>
    </source>
</evidence>
<evidence type="ECO:0000256" key="2">
    <source>
        <dbReference type="ARBA" id="ARBA00023002"/>
    </source>
</evidence>
<feature type="domain" description="Glucose-methanol-choline oxidoreductase N-terminal" evidence="5">
    <location>
        <begin position="260"/>
        <end position="274"/>
    </location>
</feature>
<dbReference type="InterPro" id="IPR016161">
    <property type="entry name" value="Ald_DH/histidinol_DH"/>
</dbReference>
<dbReference type="Proteomes" id="UP000005727">
    <property type="component" value="Unassembled WGS sequence"/>
</dbReference>
<comment type="similarity">
    <text evidence="3">Belongs to the GMC oxidoreductase family.</text>
</comment>
<dbReference type="Pfam" id="PF00171">
    <property type="entry name" value="Aldedh"/>
    <property type="match status" value="1"/>
</dbReference>
<dbReference type="FunFam" id="3.40.309.10:FF:000009">
    <property type="entry name" value="Aldehyde dehydrogenase A"/>
    <property type="match status" value="1"/>
</dbReference>